<organism evidence="2 3">
    <name type="scientific">Spirosoma linguale (strain ATCC 33905 / DSM 74 / LMG 10896 / Claus 1)</name>
    <dbReference type="NCBI Taxonomy" id="504472"/>
    <lineage>
        <taxon>Bacteria</taxon>
        <taxon>Pseudomonadati</taxon>
        <taxon>Bacteroidota</taxon>
        <taxon>Cytophagia</taxon>
        <taxon>Cytophagales</taxon>
        <taxon>Cytophagaceae</taxon>
        <taxon>Spirosoma</taxon>
    </lineage>
</organism>
<evidence type="ECO:0000313" key="3">
    <source>
        <dbReference type="Proteomes" id="UP000002028"/>
    </source>
</evidence>
<evidence type="ECO:0000313" key="2">
    <source>
        <dbReference type="EMBL" id="ADB41267.1"/>
    </source>
</evidence>
<dbReference type="AlphaFoldDB" id="D2QE51"/>
<name>D2QE51_SPILD</name>
<feature type="transmembrane region" description="Helical" evidence="1">
    <location>
        <begin position="51"/>
        <end position="71"/>
    </location>
</feature>
<gene>
    <name evidence="2" type="ordered locus">Slin_5298</name>
</gene>
<accession>D2QE51</accession>
<dbReference type="KEGG" id="sli:Slin_5298"/>
<keyword evidence="1" id="KW-0472">Membrane</keyword>
<proteinExistence type="predicted"/>
<protein>
    <submittedName>
        <fullName evidence="2">Uncharacterized protein</fullName>
    </submittedName>
</protein>
<dbReference type="EMBL" id="CP001769">
    <property type="protein sequence ID" value="ADB41267.1"/>
    <property type="molecule type" value="Genomic_DNA"/>
</dbReference>
<keyword evidence="3" id="KW-1185">Reference proteome</keyword>
<dbReference type="HOGENOM" id="CLU_1804976_0_0_10"/>
<sequence>MVKLTPQQDQYFHKQYKESKKMIFILLPLFLLTLGYELIRLWDQGFSPSRLPIYLIVLPFMLVAWCLRPIMNFIKSLKILRSYYFDKVESRWQFVTLANKSFQTDGLVNESIGELTYFGDLFKAKIFEVDRRKYYFLEDKKKR</sequence>
<dbReference type="RefSeq" id="WP_012929767.1">
    <property type="nucleotide sequence ID" value="NC_013730.1"/>
</dbReference>
<feature type="transmembrane region" description="Helical" evidence="1">
    <location>
        <begin position="21"/>
        <end position="39"/>
    </location>
</feature>
<keyword evidence="1" id="KW-0812">Transmembrane</keyword>
<dbReference type="Proteomes" id="UP000002028">
    <property type="component" value="Chromosome"/>
</dbReference>
<evidence type="ECO:0000256" key="1">
    <source>
        <dbReference type="SAM" id="Phobius"/>
    </source>
</evidence>
<reference evidence="2 3" key="1">
    <citation type="journal article" date="2010" name="Stand. Genomic Sci.">
        <title>Complete genome sequence of Spirosoma linguale type strain (1).</title>
        <authorList>
            <person name="Lail K."/>
            <person name="Sikorski J."/>
            <person name="Saunders E."/>
            <person name="Lapidus A."/>
            <person name="Glavina Del Rio T."/>
            <person name="Copeland A."/>
            <person name="Tice H."/>
            <person name="Cheng J.-F."/>
            <person name="Lucas S."/>
            <person name="Nolan M."/>
            <person name="Bruce D."/>
            <person name="Goodwin L."/>
            <person name="Pitluck S."/>
            <person name="Ivanova N."/>
            <person name="Mavromatis K."/>
            <person name="Ovchinnikova G."/>
            <person name="Pati A."/>
            <person name="Chen A."/>
            <person name="Palaniappan K."/>
            <person name="Land M."/>
            <person name="Hauser L."/>
            <person name="Chang Y.-J."/>
            <person name="Jeffries C.D."/>
            <person name="Chain P."/>
            <person name="Brettin T."/>
            <person name="Detter J.C."/>
            <person name="Schuetze A."/>
            <person name="Rohde M."/>
            <person name="Tindall B.J."/>
            <person name="Goeker M."/>
            <person name="Bristow J."/>
            <person name="Eisen J.A."/>
            <person name="Markowitz V."/>
            <person name="Hugenholtz P."/>
            <person name="Kyrpides N.C."/>
            <person name="Klenk H.-P."/>
            <person name="Chen F."/>
        </authorList>
    </citation>
    <scope>NUCLEOTIDE SEQUENCE [LARGE SCALE GENOMIC DNA]</scope>
    <source>
        <strain evidence="3">ATCC 33905 / DSM 74 / LMG 10896 / Claus 1</strain>
    </source>
</reference>
<keyword evidence="1" id="KW-1133">Transmembrane helix</keyword>